<organism evidence="7 8">
    <name type="scientific">Wansuia hejianensis</name>
    <dbReference type="NCBI Taxonomy" id="2763667"/>
    <lineage>
        <taxon>Bacteria</taxon>
        <taxon>Bacillati</taxon>
        <taxon>Bacillota</taxon>
        <taxon>Clostridia</taxon>
        <taxon>Lachnospirales</taxon>
        <taxon>Lachnospiraceae</taxon>
        <taxon>Wansuia</taxon>
    </lineage>
</organism>
<reference evidence="7 8" key="1">
    <citation type="submission" date="2020-08" db="EMBL/GenBank/DDBJ databases">
        <title>Genome public.</title>
        <authorList>
            <person name="Liu C."/>
            <person name="Sun Q."/>
        </authorList>
    </citation>
    <scope>NUCLEOTIDE SEQUENCE [LARGE SCALE GENOMIC DNA]</scope>
    <source>
        <strain evidence="7 8">NSJ-26</strain>
    </source>
</reference>
<evidence type="ECO:0000256" key="2">
    <source>
        <dbReference type="ARBA" id="ARBA00004496"/>
    </source>
</evidence>
<feature type="domain" description="HPr" evidence="6">
    <location>
        <begin position="1"/>
        <end position="87"/>
    </location>
</feature>
<dbReference type="InterPro" id="IPR001020">
    <property type="entry name" value="PTS_HPr_His_P_site"/>
</dbReference>
<dbReference type="PROSITE" id="PS51350">
    <property type="entry name" value="PTS_HPR_DOM"/>
    <property type="match status" value="1"/>
</dbReference>
<dbReference type="EMBL" id="JACRTK010000004">
    <property type="protein sequence ID" value="MBC8591526.1"/>
    <property type="molecule type" value="Genomic_DNA"/>
</dbReference>
<dbReference type="CDD" id="cd00367">
    <property type="entry name" value="PTS-HPr_like"/>
    <property type="match status" value="1"/>
</dbReference>
<proteinExistence type="predicted"/>
<gene>
    <name evidence="7" type="ORF">H8689_10430</name>
</gene>
<dbReference type="SUPFAM" id="SSF55594">
    <property type="entry name" value="HPr-like"/>
    <property type="match status" value="1"/>
</dbReference>
<dbReference type="PROSITE" id="PS00589">
    <property type="entry name" value="PTS_HPR_SER"/>
    <property type="match status" value="1"/>
</dbReference>
<dbReference type="PANTHER" id="PTHR33705">
    <property type="entry name" value="PHOSPHOCARRIER PROTEIN HPR"/>
    <property type="match status" value="1"/>
</dbReference>
<dbReference type="InterPro" id="IPR050399">
    <property type="entry name" value="HPr"/>
</dbReference>
<keyword evidence="4" id="KW-0963">Cytoplasm</keyword>
<dbReference type="InterPro" id="IPR035895">
    <property type="entry name" value="HPr-like_sf"/>
</dbReference>
<evidence type="ECO:0000256" key="4">
    <source>
        <dbReference type="ARBA" id="ARBA00022490"/>
    </source>
</evidence>
<keyword evidence="5" id="KW-0598">Phosphotransferase system</keyword>
<dbReference type="GO" id="GO:0009401">
    <property type="term" value="P:phosphoenolpyruvate-dependent sugar phosphotransferase system"/>
    <property type="evidence" value="ECO:0007669"/>
    <property type="project" value="UniProtKB-KW"/>
</dbReference>
<dbReference type="InterPro" id="IPR000032">
    <property type="entry name" value="HPr-like"/>
</dbReference>
<comment type="function">
    <text evidence="1">General (non sugar-specific) component of the phosphoenolpyruvate-dependent sugar phosphotransferase system (sugar PTS). This major carbohydrate active-transport system catalyzes the phosphorylation of incoming sugar substrates concomitantly with their translocation across the cell membrane. The phosphoryl group from phosphoenolpyruvate (PEP) is transferred to the phosphoryl carrier protein HPr by enzyme I. Phospho-HPr then transfers it to the PTS EIIA domain.</text>
</comment>
<protein>
    <recommendedName>
        <fullName evidence="3">Phosphocarrier protein HPr</fullName>
    </recommendedName>
</protein>
<sequence>MYKEEITLLNQTGLHARPASLFVKEASQYKSDIKVIKDGQEYNGKSIMGILSMGAGKGDVLTIQAQGEDEEKAVKNLVDLIANQLRD</sequence>
<comment type="caution">
    <text evidence="7">The sequence shown here is derived from an EMBL/GenBank/DDBJ whole genome shotgun (WGS) entry which is preliminary data.</text>
</comment>
<name>A0A926INC4_9FIRM</name>
<dbReference type="PROSITE" id="PS00369">
    <property type="entry name" value="PTS_HPR_HIS"/>
    <property type="match status" value="1"/>
</dbReference>
<evidence type="ECO:0000256" key="3">
    <source>
        <dbReference type="ARBA" id="ARBA00020422"/>
    </source>
</evidence>
<dbReference type="RefSeq" id="WP_249324388.1">
    <property type="nucleotide sequence ID" value="NZ_JACRTK010000004.1"/>
</dbReference>
<evidence type="ECO:0000259" key="6">
    <source>
        <dbReference type="PROSITE" id="PS51350"/>
    </source>
</evidence>
<dbReference type="Gene3D" id="3.30.1340.10">
    <property type="entry name" value="HPr-like"/>
    <property type="match status" value="1"/>
</dbReference>
<evidence type="ECO:0000313" key="7">
    <source>
        <dbReference type="EMBL" id="MBC8591526.1"/>
    </source>
</evidence>
<keyword evidence="8" id="KW-1185">Reference proteome</keyword>
<evidence type="ECO:0000256" key="5">
    <source>
        <dbReference type="ARBA" id="ARBA00022683"/>
    </source>
</evidence>
<dbReference type="NCBIfam" id="TIGR01003">
    <property type="entry name" value="PTS_HPr_family"/>
    <property type="match status" value="1"/>
</dbReference>
<accession>A0A926INC4</accession>
<dbReference type="InterPro" id="IPR002114">
    <property type="entry name" value="PTS_HPr_Ser_P_site"/>
</dbReference>
<dbReference type="PRINTS" id="PR00107">
    <property type="entry name" value="PHOSPHOCPHPR"/>
</dbReference>
<evidence type="ECO:0000313" key="8">
    <source>
        <dbReference type="Proteomes" id="UP000601522"/>
    </source>
</evidence>
<dbReference type="PANTHER" id="PTHR33705:SF2">
    <property type="entry name" value="PHOSPHOCARRIER PROTEIN NPR"/>
    <property type="match status" value="1"/>
</dbReference>
<dbReference type="AlphaFoldDB" id="A0A926INC4"/>
<comment type="subcellular location">
    <subcellularLocation>
        <location evidence="2">Cytoplasm</location>
    </subcellularLocation>
</comment>
<dbReference type="Pfam" id="PF00381">
    <property type="entry name" value="PTS-HPr"/>
    <property type="match status" value="1"/>
</dbReference>
<evidence type="ECO:0000256" key="1">
    <source>
        <dbReference type="ARBA" id="ARBA00003681"/>
    </source>
</evidence>
<dbReference type="Proteomes" id="UP000601522">
    <property type="component" value="Unassembled WGS sequence"/>
</dbReference>
<dbReference type="GO" id="GO:0005737">
    <property type="term" value="C:cytoplasm"/>
    <property type="evidence" value="ECO:0007669"/>
    <property type="project" value="UniProtKB-SubCell"/>
</dbReference>